<dbReference type="EMBL" id="FQYK01000004">
    <property type="protein sequence ID" value="SHI81820.1"/>
    <property type="molecule type" value="Genomic_DNA"/>
</dbReference>
<evidence type="ECO:0000313" key="3">
    <source>
        <dbReference type="Proteomes" id="UP000184396"/>
    </source>
</evidence>
<proteinExistence type="predicted"/>
<feature type="signal peptide" evidence="1">
    <location>
        <begin position="1"/>
        <end position="23"/>
    </location>
</feature>
<keyword evidence="3" id="KW-1185">Reference proteome</keyword>
<name>A0A1M6E8Z2_9FLAO</name>
<dbReference type="STRING" id="1178825.SAMN05216261_1846"/>
<dbReference type="AlphaFoldDB" id="A0A1M6E8Z2"/>
<organism evidence="2 3">
    <name type="scientific">Algibacter luteus</name>
    <dbReference type="NCBI Taxonomy" id="1178825"/>
    <lineage>
        <taxon>Bacteria</taxon>
        <taxon>Pseudomonadati</taxon>
        <taxon>Bacteroidota</taxon>
        <taxon>Flavobacteriia</taxon>
        <taxon>Flavobacteriales</taxon>
        <taxon>Flavobacteriaceae</taxon>
        <taxon>Algibacter</taxon>
    </lineage>
</organism>
<protein>
    <submittedName>
        <fullName evidence="2">GLPGLI family protein</fullName>
    </submittedName>
</protein>
<keyword evidence="1" id="KW-0732">Signal</keyword>
<dbReference type="RefSeq" id="WP_019386629.1">
    <property type="nucleotide sequence ID" value="NZ_ALIH01000002.1"/>
</dbReference>
<reference evidence="2 3" key="1">
    <citation type="submission" date="2016-11" db="EMBL/GenBank/DDBJ databases">
        <authorList>
            <person name="Jaros S."/>
            <person name="Januszkiewicz K."/>
            <person name="Wedrychowicz H."/>
        </authorList>
    </citation>
    <scope>NUCLEOTIDE SEQUENCE [LARGE SCALE GENOMIC DNA]</scope>
    <source>
        <strain evidence="2 3">CGMCC 1.12213</strain>
    </source>
</reference>
<dbReference type="InterPro" id="IPR005901">
    <property type="entry name" value="GLPGLI"/>
</dbReference>
<dbReference type="Proteomes" id="UP000184396">
    <property type="component" value="Unassembled WGS sequence"/>
</dbReference>
<dbReference type="eggNOG" id="ENOG502Z8ZW">
    <property type="taxonomic scope" value="Bacteria"/>
</dbReference>
<dbReference type="NCBIfam" id="TIGR01200">
    <property type="entry name" value="GLPGLI"/>
    <property type="match status" value="1"/>
</dbReference>
<gene>
    <name evidence="2" type="ORF">SAMN05216261_1846</name>
</gene>
<sequence>MQKFTTIILILAFAFIGATKVEAQDFQGKAYYFSKTTMDMSRFGRGRQMNEQEKKQMEDRLKSMFEKTYVLTFNKEESIFIEEEKLAAPGAGRGMGMFGSSFSPGPQYKNIKEGLYLQDQEFFGKQFLIKEELESIEWVMGTETKQIGQYLCFKATAKKRSTQVNIGPPPRRENTETKTDSIKPIEDADKKEEENMIDVVAWYTPQIPVSQGPSEFWGLPGLILEISAGNNTMLCTKIVINPEEKTKIIAPKKGEEVTKQEYNEIITAKMEEFRANRRRGGGGRR</sequence>
<feature type="chain" id="PRO_5009916994" evidence="1">
    <location>
        <begin position="24"/>
        <end position="285"/>
    </location>
</feature>
<accession>A0A1M6E8Z2</accession>
<dbReference type="OrthoDB" id="1068986at2"/>
<evidence type="ECO:0000256" key="1">
    <source>
        <dbReference type="SAM" id="SignalP"/>
    </source>
</evidence>
<evidence type="ECO:0000313" key="2">
    <source>
        <dbReference type="EMBL" id="SHI81820.1"/>
    </source>
</evidence>
<dbReference type="Pfam" id="PF09697">
    <property type="entry name" value="Porph_ging"/>
    <property type="match status" value="1"/>
</dbReference>